<dbReference type="AlphaFoldDB" id="A0ABD1ZP74"/>
<gene>
    <name evidence="2" type="ORF">R1flu_020965</name>
</gene>
<protein>
    <submittedName>
        <fullName evidence="2">Uncharacterized protein</fullName>
    </submittedName>
</protein>
<dbReference type="Proteomes" id="UP001605036">
    <property type="component" value="Unassembled WGS sequence"/>
</dbReference>
<dbReference type="EMBL" id="JBHFFA010000001">
    <property type="protein sequence ID" value="KAL2652837.1"/>
    <property type="molecule type" value="Genomic_DNA"/>
</dbReference>
<sequence>MLVKGEWKRWKKRREAQYKERSANDILRGRNNGQYGSRRRGKKRRSETPCMLGTTNLKDDRTRRKKRVCILVLPPVFNVHGGVYQGHQYYFEEIRSLLFCIRMEAALQSSREKCEAILLIKILP</sequence>
<evidence type="ECO:0000313" key="3">
    <source>
        <dbReference type="Proteomes" id="UP001605036"/>
    </source>
</evidence>
<organism evidence="2 3">
    <name type="scientific">Riccia fluitans</name>
    <dbReference type="NCBI Taxonomy" id="41844"/>
    <lineage>
        <taxon>Eukaryota</taxon>
        <taxon>Viridiplantae</taxon>
        <taxon>Streptophyta</taxon>
        <taxon>Embryophyta</taxon>
        <taxon>Marchantiophyta</taxon>
        <taxon>Marchantiopsida</taxon>
        <taxon>Marchantiidae</taxon>
        <taxon>Marchantiales</taxon>
        <taxon>Ricciaceae</taxon>
        <taxon>Riccia</taxon>
    </lineage>
</organism>
<evidence type="ECO:0000256" key="1">
    <source>
        <dbReference type="SAM" id="MobiDB-lite"/>
    </source>
</evidence>
<name>A0ABD1ZP74_9MARC</name>
<keyword evidence="3" id="KW-1185">Reference proteome</keyword>
<reference evidence="2 3" key="1">
    <citation type="submission" date="2024-09" db="EMBL/GenBank/DDBJ databases">
        <title>Chromosome-scale assembly of Riccia fluitans.</title>
        <authorList>
            <person name="Paukszto L."/>
            <person name="Sawicki J."/>
            <person name="Karawczyk K."/>
            <person name="Piernik-Szablinska J."/>
            <person name="Szczecinska M."/>
            <person name="Mazdziarz M."/>
        </authorList>
    </citation>
    <scope>NUCLEOTIDE SEQUENCE [LARGE SCALE GENOMIC DNA]</scope>
    <source>
        <strain evidence="2">Rf_01</strain>
        <tissue evidence="2">Aerial parts of the thallus</tissue>
    </source>
</reference>
<feature type="region of interest" description="Disordered" evidence="1">
    <location>
        <begin position="21"/>
        <end position="59"/>
    </location>
</feature>
<proteinExistence type="predicted"/>
<comment type="caution">
    <text evidence="2">The sequence shown here is derived from an EMBL/GenBank/DDBJ whole genome shotgun (WGS) entry which is preliminary data.</text>
</comment>
<evidence type="ECO:0000313" key="2">
    <source>
        <dbReference type="EMBL" id="KAL2652837.1"/>
    </source>
</evidence>
<accession>A0ABD1ZP74</accession>